<dbReference type="Gramene" id="AUR62044200-RA">
    <property type="protein sequence ID" value="AUR62044200-RA:cds"/>
    <property type="gene ID" value="AUR62044200"/>
</dbReference>
<evidence type="ECO:0000256" key="1">
    <source>
        <dbReference type="SAM" id="Phobius"/>
    </source>
</evidence>
<protein>
    <submittedName>
        <fullName evidence="2">Uncharacterized protein</fullName>
    </submittedName>
</protein>
<keyword evidence="1" id="KW-0472">Membrane</keyword>
<sequence>MGSSSRKRKININPTESESANTSCRIELFGRISNSFDERHKRWVREMGFGGLLKLGDMNLPRHLAYWLMTRVDPFNCTLTAQDGRVYRLSQNQVNRIMDRYGKTWSSKCSRSGREYIFEGIQVNVDLIASVEGGWEEDQAEEFKTVFLLLSLEMLLCPNQSSRLATDLVSSLTCAARAVDYDWCSPVLQKLMYSVAMFARRFYSVGFASGCAGCLIFIVILYLDRLNRHPVHWGYFPRLETLDVAYGETHPTKARDSNGPGGSTERSCCVSVCFRSKTAQMRKPKMKKVYGKSTADMSDKVDSVEKKAIIVSGNNNIGAFSNFDSI</sequence>
<dbReference type="Proteomes" id="UP000596660">
    <property type="component" value="Unplaced"/>
</dbReference>
<proteinExistence type="predicted"/>
<keyword evidence="3" id="KW-1185">Reference proteome</keyword>
<dbReference type="EnsemblPlants" id="AUR62044200-RA">
    <property type="protein sequence ID" value="AUR62044200-RA:cds"/>
    <property type="gene ID" value="AUR62044200"/>
</dbReference>
<name>A0A803NDK3_CHEQI</name>
<dbReference type="PANTHER" id="PTHR34835">
    <property type="entry name" value="OS07G0283600 PROTEIN-RELATED"/>
    <property type="match status" value="1"/>
</dbReference>
<evidence type="ECO:0000313" key="3">
    <source>
        <dbReference type="Proteomes" id="UP000596660"/>
    </source>
</evidence>
<dbReference type="PANTHER" id="PTHR34835:SF34">
    <property type="entry name" value="OS08G0555500 PROTEIN"/>
    <property type="match status" value="1"/>
</dbReference>
<reference evidence="2" key="1">
    <citation type="journal article" date="2017" name="Nature">
        <title>The genome of Chenopodium quinoa.</title>
        <authorList>
            <person name="Jarvis D.E."/>
            <person name="Ho Y.S."/>
            <person name="Lightfoot D.J."/>
            <person name="Schmoeckel S.M."/>
            <person name="Li B."/>
            <person name="Borm T.J.A."/>
            <person name="Ohyanagi H."/>
            <person name="Mineta K."/>
            <person name="Michell C.T."/>
            <person name="Saber N."/>
            <person name="Kharbatia N.M."/>
            <person name="Rupper R.R."/>
            <person name="Sharp A.R."/>
            <person name="Dally N."/>
            <person name="Boughton B.A."/>
            <person name="Woo Y.H."/>
            <person name="Gao G."/>
            <person name="Schijlen E.G.W.M."/>
            <person name="Guo X."/>
            <person name="Momin A.A."/>
            <person name="Negrao S."/>
            <person name="Al-Babili S."/>
            <person name="Gehring C."/>
            <person name="Roessner U."/>
            <person name="Jung C."/>
            <person name="Murphy K."/>
            <person name="Arold S.T."/>
            <person name="Gojobori T."/>
            <person name="van der Linden C.G."/>
            <person name="van Loo E.N."/>
            <person name="Jellen E.N."/>
            <person name="Maughan P.J."/>
            <person name="Tester M."/>
        </authorList>
    </citation>
    <scope>NUCLEOTIDE SEQUENCE [LARGE SCALE GENOMIC DNA]</scope>
    <source>
        <strain evidence="2">cv. PI 614886</strain>
    </source>
</reference>
<accession>A0A803NDK3</accession>
<evidence type="ECO:0000313" key="2">
    <source>
        <dbReference type="EnsemblPlants" id="AUR62044200-RA:cds"/>
    </source>
</evidence>
<feature type="transmembrane region" description="Helical" evidence="1">
    <location>
        <begin position="202"/>
        <end position="223"/>
    </location>
</feature>
<keyword evidence="1" id="KW-0812">Transmembrane</keyword>
<reference evidence="2" key="2">
    <citation type="submission" date="2021-03" db="UniProtKB">
        <authorList>
            <consortium name="EnsemblPlants"/>
        </authorList>
    </citation>
    <scope>IDENTIFICATION</scope>
</reference>
<organism evidence="2 3">
    <name type="scientific">Chenopodium quinoa</name>
    <name type="common">Quinoa</name>
    <dbReference type="NCBI Taxonomy" id="63459"/>
    <lineage>
        <taxon>Eukaryota</taxon>
        <taxon>Viridiplantae</taxon>
        <taxon>Streptophyta</taxon>
        <taxon>Embryophyta</taxon>
        <taxon>Tracheophyta</taxon>
        <taxon>Spermatophyta</taxon>
        <taxon>Magnoliopsida</taxon>
        <taxon>eudicotyledons</taxon>
        <taxon>Gunneridae</taxon>
        <taxon>Pentapetalae</taxon>
        <taxon>Caryophyllales</taxon>
        <taxon>Chenopodiaceae</taxon>
        <taxon>Chenopodioideae</taxon>
        <taxon>Atripliceae</taxon>
        <taxon>Chenopodium</taxon>
    </lineage>
</organism>
<keyword evidence="1" id="KW-1133">Transmembrane helix</keyword>
<dbReference type="AlphaFoldDB" id="A0A803NDK3"/>